<dbReference type="Pfam" id="PF24883">
    <property type="entry name" value="NPHP3_N"/>
    <property type="match status" value="1"/>
</dbReference>
<dbReference type="AlphaFoldDB" id="A0A0G4NIV4"/>
<dbReference type="PANTHER" id="PTHR10039">
    <property type="entry name" value="AMELOGENIN"/>
    <property type="match status" value="1"/>
</dbReference>
<dbReference type="Proteomes" id="UP000045706">
    <property type="component" value="Unassembled WGS sequence"/>
</dbReference>
<dbReference type="SUPFAM" id="SSF52540">
    <property type="entry name" value="P-loop containing nucleoside triphosphate hydrolases"/>
    <property type="match status" value="1"/>
</dbReference>
<dbReference type="InterPro" id="IPR027417">
    <property type="entry name" value="P-loop_NTPase"/>
</dbReference>
<accession>A0A0G4NIV4</accession>
<dbReference type="EMBL" id="CVQI01035606">
    <property type="protein sequence ID" value="CRK46374.1"/>
    <property type="molecule type" value="Genomic_DNA"/>
</dbReference>
<evidence type="ECO:0000259" key="2">
    <source>
        <dbReference type="Pfam" id="PF24883"/>
    </source>
</evidence>
<name>A0A0G4NIV4_VERLO</name>
<reference evidence="4" key="1">
    <citation type="submission" date="2015-05" db="EMBL/GenBank/DDBJ databases">
        <authorList>
            <person name="Fogelqvist Johan"/>
        </authorList>
    </citation>
    <scope>NUCLEOTIDE SEQUENCE [LARGE SCALE GENOMIC DNA]</scope>
</reference>
<evidence type="ECO:0000256" key="1">
    <source>
        <dbReference type="ARBA" id="ARBA00022737"/>
    </source>
</evidence>
<evidence type="ECO:0000313" key="3">
    <source>
        <dbReference type="EMBL" id="CRK46374.1"/>
    </source>
</evidence>
<proteinExistence type="predicted"/>
<organism evidence="3 4">
    <name type="scientific">Verticillium longisporum</name>
    <name type="common">Verticillium dahliae var. longisporum</name>
    <dbReference type="NCBI Taxonomy" id="100787"/>
    <lineage>
        <taxon>Eukaryota</taxon>
        <taxon>Fungi</taxon>
        <taxon>Dikarya</taxon>
        <taxon>Ascomycota</taxon>
        <taxon>Pezizomycotina</taxon>
        <taxon>Sordariomycetes</taxon>
        <taxon>Hypocreomycetidae</taxon>
        <taxon>Glomerellales</taxon>
        <taxon>Plectosphaerellaceae</taxon>
        <taxon>Verticillium</taxon>
    </lineage>
</organism>
<dbReference type="InterPro" id="IPR056884">
    <property type="entry name" value="NPHP3-like_N"/>
</dbReference>
<evidence type="ECO:0000313" key="4">
    <source>
        <dbReference type="Proteomes" id="UP000045706"/>
    </source>
</evidence>
<keyword evidence="1" id="KW-0677">Repeat</keyword>
<sequence length="1211" mass="136880">MASYKSLDGSASSPNTRARLANLYAVVKSRCLRVPRLASQLLIATALLLTLVGLVPSQTKQSFLGADFSNYWKWPYSSTAPSSPIYNVSSGGPVRMVVFGTPDVASPSKSKGKSGPSWTEALCAELRCSSHESFVPSLDLPTQALTSNSLYKPTLQKLLVPAADQADLGVDYRHVEKQYPLASTADIAHQVSEFLKGPKQTNPPKETIWVFSFGTWDIWTLAALPREVSQGLVQNMVEHLFSQIELLYKASLSVDSPAYSDFWAYTNASLLESLNSNPTADTIESFRIDARSKRQCLWAAAKAKLKQADVEDLEKKLGTCRDQLQLHLIQSGFLNGKNMKDTLEAMILQQKADSAKLSSLFTSIESLKEAVTLATKPDEVPVLEAQALAHLREAVSVQSGLLDDAATSTILKSIAFYRMNARYESIHDAHQDTFRWILEDDDQRQLQPSLMSSKQRLNDWLCNGTGIFHISGKLGSGKSTLMKLLVDHPHTQQSLQTWAGSSKILTPSFFFWRPGTKEQKSIPGLYCSLLHSSLKAMPDLIPHVLPGRWQTARSSPWHINQSFEISDKEIRSAFALLVDTDIQQWKYSCCFFIDGLDEYEESPREDHRDLVDLITKWAKSSRNVKLCVSSREYNIYMDAFLDSHRIKIHTLTQFDIEAYATERLSQISWWPGFDKLIHNISQKAKGIFLWVTLVIREMRYQLDNHAAPEDLETQLDCLPRELEDLYSFILNNLLRTDERRRAFQTFRIMNLLRQHNQSLLLWEHTCLADNTNSKFSDTRIIQPKISQDSMEGYDKMARTRLAMWCRGLVEVSYKRRAHYSPIRERLLGSGLSYVHKSFLDFLSNDETEKTMADSLADFDSVDAFSHLFLGILRTRDPKTHVEYVLGQHAALALALRHDVRKPGDLSPPFFYLEELDEIWSQRGAQGRSMFEGVNILRTCISFEDGVAHEGFAMNSTSPKTKPTKGCVVPLVLPMIPFIDLDHPYIPWKLHHAAKLEGESELPALLIYSVMSALRYADARTSLTSCLSGYSLLQNILAQTISAPLLETRLIPLSDYGLESATCEKALPIWGTLLIYLFMSHLRQKLANTRDAVSDTESHRLADVEIKMARDAWRENILMASMASPAFDGYFRASTHLRKAELSVEVSFQVGKNSLKAVLRARFPPSRTSEDNERLLVTDAGLPRHWNLRDVIRELSLPNEQEFLDRLDAYNI</sequence>
<dbReference type="PANTHER" id="PTHR10039:SF5">
    <property type="entry name" value="NACHT DOMAIN-CONTAINING PROTEIN"/>
    <property type="match status" value="1"/>
</dbReference>
<feature type="domain" description="Nephrocystin 3-like N-terminal" evidence="2">
    <location>
        <begin position="454"/>
        <end position="631"/>
    </location>
</feature>
<gene>
    <name evidence="3" type="ORF">BN1723_007028</name>
</gene>
<protein>
    <recommendedName>
        <fullName evidence="2">Nephrocystin 3-like N-terminal domain-containing protein</fullName>
    </recommendedName>
</protein>